<reference evidence="13" key="1">
    <citation type="submission" date="2020-11" db="EMBL/GenBank/DDBJ databases">
        <authorList>
            <consortium name="DOE Joint Genome Institute"/>
            <person name="Ahrendt S."/>
            <person name="Riley R."/>
            <person name="Andreopoulos W."/>
            <person name="Labutti K."/>
            <person name="Pangilinan J."/>
            <person name="Ruiz-Duenas F.J."/>
            <person name="Barrasa J.M."/>
            <person name="Sanchez-Garcia M."/>
            <person name="Camarero S."/>
            <person name="Miyauchi S."/>
            <person name="Serrano A."/>
            <person name="Linde D."/>
            <person name="Babiker R."/>
            <person name="Drula E."/>
            <person name="Ayuso-Fernandez I."/>
            <person name="Pacheco R."/>
            <person name="Padilla G."/>
            <person name="Ferreira P."/>
            <person name="Barriuso J."/>
            <person name="Kellner H."/>
            <person name="Castanera R."/>
            <person name="Alfaro M."/>
            <person name="Ramirez L."/>
            <person name="Pisabarro A.G."/>
            <person name="Kuo A."/>
            <person name="Tritt A."/>
            <person name="Lipzen A."/>
            <person name="He G."/>
            <person name="Yan M."/>
            <person name="Ng V."/>
            <person name="Cullen D."/>
            <person name="Martin F."/>
            <person name="Rosso M.-N."/>
            <person name="Henrissat B."/>
            <person name="Hibbett D."/>
            <person name="Martinez A.T."/>
            <person name="Grigoriev I.V."/>
        </authorList>
    </citation>
    <scope>NUCLEOTIDE SEQUENCE</scope>
    <source>
        <strain evidence="13">MF-IS2</strain>
    </source>
</reference>
<evidence type="ECO:0000313" key="14">
    <source>
        <dbReference type="Proteomes" id="UP000807342"/>
    </source>
</evidence>
<gene>
    <name evidence="13" type="ORF">P691DRAFT_770789</name>
</gene>
<dbReference type="PROSITE" id="PS50862">
    <property type="entry name" value="AA_TRNA_LIGASE_II"/>
    <property type="match status" value="1"/>
</dbReference>
<keyword evidence="10" id="KW-0175">Coiled coil</keyword>
<evidence type="ECO:0000256" key="8">
    <source>
        <dbReference type="PIRSR" id="PIRSR001529-1"/>
    </source>
</evidence>
<proteinExistence type="predicted"/>
<dbReference type="Proteomes" id="UP000807342">
    <property type="component" value="Unassembled WGS sequence"/>
</dbReference>
<dbReference type="InterPro" id="IPR015866">
    <property type="entry name" value="Ser-tRNA-synth_1_N"/>
</dbReference>
<organism evidence="13 14">
    <name type="scientific">Macrolepiota fuliginosa MF-IS2</name>
    <dbReference type="NCBI Taxonomy" id="1400762"/>
    <lineage>
        <taxon>Eukaryota</taxon>
        <taxon>Fungi</taxon>
        <taxon>Dikarya</taxon>
        <taxon>Basidiomycota</taxon>
        <taxon>Agaricomycotina</taxon>
        <taxon>Agaricomycetes</taxon>
        <taxon>Agaricomycetidae</taxon>
        <taxon>Agaricales</taxon>
        <taxon>Agaricineae</taxon>
        <taxon>Agaricaceae</taxon>
        <taxon>Macrolepiota</taxon>
    </lineage>
</organism>
<feature type="binding site" evidence="9">
    <location>
        <begin position="434"/>
        <end position="437"/>
    </location>
    <ligand>
        <name>ATP</name>
        <dbReference type="ChEBI" id="CHEBI:30616"/>
    </ligand>
</feature>
<evidence type="ECO:0000256" key="4">
    <source>
        <dbReference type="ARBA" id="ARBA00022840"/>
    </source>
</evidence>
<accession>A0A9P5XMD3</accession>
<dbReference type="Pfam" id="PF00587">
    <property type="entry name" value="tRNA-synt_2b"/>
    <property type="match status" value="1"/>
</dbReference>
<dbReference type="SUPFAM" id="SSF55681">
    <property type="entry name" value="Class II aaRS and biotin synthetases"/>
    <property type="match status" value="1"/>
</dbReference>
<keyword evidence="3" id="KW-0547">Nucleotide-binding</keyword>
<evidence type="ECO:0000256" key="3">
    <source>
        <dbReference type="ARBA" id="ARBA00022741"/>
    </source>
</evidence>
<dbReference type="Gene3D" id="3.30.930.10">
    <property type="entry name" value="Bira Bifunctional Protein, Domain 2"/>
    <property type="match status" value="1"/>
</dbReference>
<sequence>MQSGFWQKSCLRYCSRISFQLALRTSVVRSRTRPYSTSPLPDHDHDNPILTNSELLKPKLNYGTLTQHLSAKITNARARKAPIDVEAVSSLATIYAQYKDLLRTINSIRQEQNSLGPEIQRAAKAKDVPKRNELLERAKTLKANLSNEEKKLDILEHQLLALSLTFPNDTHPESPPGPEPNAKTLSTHGPPPLPGSPTRDHLSICKKFDLLDFESGSVVTGSSWYYLLNEAALLEMALVKYALNIAVESGFTPVVTPDVVRADIAARCGFQPREPGGAASQMYHIANHHHIPPPSSSQTTTSTPTHPPAPELVLAGTAEIPLAGMFVNKIYPSDQLPLKVVGVGHAFRSEAGASAESRGLYRVHQFTKVELFAVTAEDQSESMMESVKDIQKRILEGLGLSFRILDMPSEELGASAYRKYDMEAWMPGRQTWGEISSLSNCTDYQARRLHIRYRPLTPKGSTPSENKKAQSGVLPFAHTLNGTAAAIPRLIVALLENGAVLSESGEVRYIRLPKVLKPFWIDNKRSVVKWEGEE</sequence>
<evidence type="ECO:0000256" key="6">
    <source>
        <dbReference type="ARBA" id="ARBA00031113"/>
    </source>
</evidence>
<protein>
    <recommendedName>
        <fullName evidence="1">serine--tRNA ligase</fullName>
        <ecNumber evidence="1">6.1.1.11</ecNumber>
    </recommendedName>
    <alternativeName>
        <fullName evidence="6">Seryl-tRNA synthetase</fullName>
    </alternativeName>
    <alternativeName>
        <fullName evidence="7">Seryl-tRNA(Ser) synthetase</fullName>
    </alternativeName>
</protein>
<feature type="site" description="Important for serine binding" evidence="8">
    <location>
        <position position="483"/>
    </location>
</feature>
<feature type="binding site" evidence="8">
    <location>
        <position position="481"/>
    </location>
    <ligand>
        <name>L-serine</name>
        <dbReference type="ChEBI" id="CHEBI:33384"/>
    </ligand>
</feature>
<feature type="binding site" evidence="8">
    <location>
        <position position="317"/>
    </location>
    <ligand>
        <name>L-serine</name>
        <dbReference type="ChEBI" id="CHEBI:33384"/>
    </ligand>
</feature>
<dbReference type="GO" id="GO:0006434">
    <property type="term" value="P:seryl-tRNA aminoacylation"/>
    <property type="evidence" value="ECO:0007669"/>
    <property type="project" value="InterPro"/>
</dbReference>
<feature type="region of interest" description="Disordered" evidence="11">
    <location>
        <begin position="287"/>
        <end position="311"/>
    </location>
</feature>
<dbReference type="InterPro" id="IPR002314">
    <property type="entry name" value="aa-tRNA-synt_IIb"/>
</dbReference>
<dbReference type="SUPFAM" id="SSF46589">
    <property type="entry name" value="tRNA-binding arm"/>
    <property type="match status" value="1"/>
</dbReference>
<evidence type="ECO:0000256" key="7">
    <source>
        <dbReference type="ARBA" id="ARBA00034892"/>
    </source>
</evidence>
<keyword evidence="5" id="KW-0030">Aminoacyl-tRNA synthetase</keyword>
<dbReference type="PIRSF" id="PIRSF001529">
    <property type="entry name" value="Ser-tRNA-synth_IIa"/>
    <property type="match status" value="1"/>
</dbReference>
<comment type="caution">
    <text evidence="13">The sequence shown here is derived from an EMBL/GenBank/DDBJ whole genome shotgun (WGS) entry which is preliminary data.</text>
</comment>
<dbReference type="Pfam" id="PF02403">
    <property type="entry name" value="Seryl_tRNA_N"/>
    <property type="match status" value="1"/>
</dbReference>
<feature type="binding site" evidence="9">
    <location>
        <begin position="363"/>
        <end position="366"/>
    </location>
    <ligand>
        <name>ATP</name>
        <dbReference type="ChEBI" id="CHEBI:30616"/>
    </ligand>
</feature>
<dbReference type="InterPro" id="IPR002317">
    <property type="entry name" value="Ser-tRNA-ligase_type_1"/>
</dbReference>
<evidence type="ECO:0000256" key="9">
    <source>
        <dbReference type="PIRSR" id="PIRSR001529-2"/>
    </source>
</evidence>
<dbReference type="GO" id="GO:0005524">
    <property type="term" value="F:ATP binding"/>
    <property type="evidence" value="ECO:0007669"/>
    <property type="project" value="UniProtKB-KW"/>
</dbReference>
<evidence type="ECO:0000313" key="13">
    <source>
        <dbReference type="EMBL" id="KAF9454068.1"/>
    </source>
</evidence>
<dbReference type="EMBL" id="MU151056">
    <property type="protein sequence ID" value="KAF9454068.1"/>
    <property type="molecule type" value="Genomic_DNA"/>
</dbReference>
<dbReference type="PANTHER" id="PTHR11778">
    <property type="entry name" value="SERYL-TRNA SYNTHETASE"/>
    <property type="match status" value="1"/>
</dbReference>
<feature type="binding site" evidence="8">
    <location>
        <position position="370"/>
    </location>
    <ligand>
        <name>L-serine</name>
        <dbReference type="ChEBI" id="CHEBI:33384"/>
    </ligand>
</feature>
<dbReference type="InterPro" id="IPR042103">
    <property type="entry name" value="SerRS_1_N_sf"/>
</dbReference>
<feature type="domain" description="Aminoacyl-transfer RNA synthetases class-II family profile" evidence="12">
    <location>
        <begin position="200"/>
        <end position="513"/>
    </location>
</feature>
<dbReference type="EC" id="6.1.1.11" evidence="1"/>
<feature type="binding site" evidence="9">
    <location>
        <begin position="348"/>
        <end position="350"/>
    </location>
    <ligand>
        <name>ATP</name>
        <dbReference type="ChEBI" id="CHEBI:30616"/>
    </ligand>
</feature>
<dbReference type="AlphaFoldDB" id="A0A9P5XMD3"/>
<dbReference type="InterPro" id="IPR010978">
    <property type="entry name" value="tRNA-bd_arm"/>
</dbReference>
<dbReference type="PRINTS" id="PR00981">
    <property type="entry name" value="TRNASYNTHSER"/>
</dbReference>
<feature type="region of interest" description="Disordered" evidence="11">
    <location>
        <begin position="166"/>
        <end position="197"/>
    </location>
</feature>
<evidence type="ECO:0000256" key="1">
    <source>
        <dbReference type="ARBA" id="ARBA00012840"/>
    </source>
</evidence>
<evidence type="ECO:0000256" key="5">
    <source>
        <dbReference type="ARBA" id="ARBA00023146"/>
    </source>
</evidence>
<dbReference type="Gene3D" id="1.10.287.40">
    <property type="entry name" value="Serine-tRNA synthetase, tRNA binding domain"/>
    <property type="match status" value="1"/>
</dbReference>
<dbReference type="InterPro" id="IPR006195">
    <property type="entry name" value="aa-tRNA-synth_II"/>
</dbReference>
<evidence type="ECO:0000256" key="10">
    <source>
        <dbReference type="SAM" id="Coils"/>
    </source>
</evidence>
<feature type="binding site" evidence="8">
    <location>
        <position position="348"/>
    </location>
    <ligand>
        <name>L-serine</name>
        <dbReference type="ChEBI" id="CHEBI:33384"/>
    </ligand>
</feature>
<name>A0A9P5XMD3_9AGAR</name>
<dbReference type="NCBIfam" id="TIGR00414">
    <property type="entry name" value="serS"/>
    <property type="match status" value="1"/>
</dbReference>
<keyword evidence="4 9" id="KW-0067">ATP-binding</keyword>
<feature type="coiled-coil region" evidence="10">
    <location>
        <begin position="131"/>
        <end position="165"/>
    </location>
</feature>
<keyword evidence="2" id="KW-0436">Ligase</keyword>
<evidence type="ECO:0000256" key="11">
    <source>
        <dbReference type="SAM" id="MobiDB-lite"/>
    </source>
</evidence>
<keyword evidence="14" id="KW-1185">Reference proteome</keyword>
<dbReference type="InterPro" id="IPR045864">
    <property type="entry name" value="aa-tRNA-synth_II/BPL/LPL"/>
</dbReference>
<dbReference type="OrthoDB" id="10264585at2759"/>
<dbReference type="GO" id="GO:0004828">
    <property type="term" value="F:serine-tRNA ligase activity"/>
    <property type="evidence" value="ECO:0007669"/>
    <property type="project" value="UniProtKB-EC"/>
</dbReference>
<evidence type="ECO:0000259" key="12">
    <source>
        <dbReference type="PROSITE" id="PS50862"/>
    </source>
</evidence>
<evidence type="ECO:0000256" key="2">
    <source>
        <dbReference type="ARBA" id="ARBA00022598"/>
    </source>
</evidence>